<dbReference type="PANTHER" id="PTHR39201">
    <property type="entry name" value="EXPORTED PROTEIN-RELATED"/>
    <property type="match status" value="1"/>
</dbReference>
<dbReference type="EMBL" id="DVKS01000183">
    <property type="protein sequence ID" value="HIT42580.1"/>
    <property type="molecule type" value="Genomic_DNA"/>
</dbReference>
<accession>A0A9D1KG97</accession>
<name>A0A9D1KG97_9FIRM</name>
<dbReference type="AlphaFoldDB" id="A0A9D1KG97"/>
<evidence type="ECO:0000313" key="2">
    <source>
        <dbReference type="EMBL" id="HIT42580.1"/>
    </source>
</evidence>
<protein>
    <submittedName>
        <fullName evidence="2">NAD(P)H-dependent oxidoreductase</fullName>
    </submittedName>
</protein>
<evidence type="ECO:0000259" key="1">
    <source>
        <dbReference type="PROSITE" id="PS50902"/>
    </source>
</evidence>
<dbReference type="GO" id="GO:0016651">
    <property type="term" value="F:oxidoreductase activity, acting on NAD(P)H"/>
    <property type="evidence" value="ECO:0007669"/>
    <property type="project" value="UniProtKB-ARBA"/>
</dbReference>
<comment type="caution">
    <text evidence="2">The sequence shown here is derived from an EMBL/GenBank/DDBJ whole genome shotgun (WGS) entry which is preliminary data.</text>
</comment>
<dbReference type="Pfam" id="PF12682">
    <property type="entry name" value="Flavodoxin_4"/>
    <property type="match status" value="1"/>
</dbReference>
<feature type="domain" description="Flavodoxin-like" evidence="1">
    <location>
        <begin position="3"/>
        <end position="157"/>
    </location>
</feature>
<dbReference type="Proteomes" id="UP000886860">
    <property type="component" value="Unassembled WGS sequence"/>
</dbReference>
<organism evidence="2 3">
    <name type="scientific">Candidatus Caccovicinus merdipullorum</name>
    <dbReference type="NCBI Taxonomy" id="2840724"/>
    <lineage>
        <taxon>Bacteria</taxon>
        <taxon>Bacillati</taxon>
        <taxon>Bacillota</taxon>
        <taxon>Clostridia</taxon>
        <taxon>Eubacteriales</taxon>
        <taxon>Candidatus Caccovicinus</taxon>
    </lineage>
</organism>
<reference evidence="2" key="2">
    <citation type="journal article" date="2021" name="PeerJ">
        <title>Extensive microbial diversity within the chicken gut microbiome revealed by metagenomics and culture.</title>
        <authorList>
            <person name="Gilroy R."/>
            <person name="Ravi A."/>
            <person name="Getino M."/>
            <person name="Pursley I."/>
            <person name="Horton D.L."/>
            <person name="Alikhan N.F."/>
            <person name="Baker D."/>
            <person name="Gharbi K."/>
            <person name="Hall N."/>
            <person name="Watson M."/>
            <person name="Adriaenssens E.M."/>
            <person name="Foster-Nyarko E."/>
            <person name="Jarju S."/>
            <person name="Secka A."/>
            <person name="Antonio M."/>
            <person name="Oren A."/>
            <person name="Chaudhuri R.R."/>
            <person name="La Ragione R."/>
            <person name="Hildebrand F."/>
            <person name="Pallen M.J."/>
        </authorList>
    </citation>
    <scope>NUCLEOTIDE SEQUENCE</scope>
    <source>
        <strain evidence="2">CHK123-3438</strain>
    </source>
</reference>
<dbReference type="PROSITE" id="PS50902">
    <property type="entry name" value="FLAVODOXIN_LIKE"/>
    <property type="match status" value="1"/>
</dbReference>
<dbReference type="Gene3D" id="3.40.50.360">
    <property type="match status" value="1"/>
</dbReference>
<dbReference type="SUPFAM" id="SSF52218">
    <property type="entry name" value="Flavoproteins"/>
    <property type="match status" value="1"/>
</dbReference>
<dbReference type="GO" id="GO:0010181">
    <property type="term" value="F:FMN binding"/>
    <property type="evidence" value="ECO:0007669"/>
    <property type="project" value="InterPro"/>
</dbReference>
<reference evidence="2" key="1">
    <citation type="submission" date="2020-10" db="EMBL/GenBank/DDBJ databases">
        <authorList>
            <person name="Gilroy R."/>
        </authorList>
    </citation>
    <scope>NUCLEOTIDE SEQUENCE</scope>
    <source>
        <strain evidence="2">CHK123-3438</strain>
    </source>
</reference>
<sequence>MKTLILYYSYGGNTRSTAEMIRQVTGGDMEEIRTVKPYTGSYNAVVEQGHREVNSGYMPEIEPIQSDLSQYDKIILGTPVWWYTFAPAVKTFLTENSLAGKKVWTFATNGGWLGHTLEDVKKICAGAEVKEGLNIQFNGQKMKTPAEQVRSWASKIAED</sequence>
<dbReference type="GO" id="GO:0009055">
    <property type="term" value="F:electron transfer activity"/>
    <property type="evidence" value="ECO:0007669"/>
    <property type="project" value="InterPro"/>
</dbReference>
<proteinExistence type="predicted"/>
<evidence type="ECO:0000313" key="3">
    <source>
        <dbReference type="Proteomes" id="UP000886860"/>
    </source>
</evidence>
<dbReference type="InterPro" id="IPR008254">
    <property type="entry name" value="Flavodoxin/NO_synth"/>
</dbReference>
<dbReference type="InterPro" id="IPR001226">
    <property type="entry name" value="Flavodoxin_CS"/>
</dbReference>
<dbReference type="InterPro" id="IPR029039">
    <property type="entry name" value="Flavoprotein-like_sf"/>
</dbReference>
<dbReference type="PANTHER" id="PTHR39201:SF1">
    <property type="entry name" value="FLAVODOXIN-LIKE DOMAIN-CONTAINING PROTEIN"/>
    <property type="match status" value="1"/>
</dbReference>
<dbReference type="PROSITE" id="PS00201">
    <property type="entry name" value="FLAVODOXIN"/>
    <property type="match status" value="1"/>
</dbReference>
<gene>
    <name evidence="2" type="ORF">IAB60_10905</name>
</gene>